<proteinExistence type="predicted"/>
<protein>
    <recommendedName>
        <fullName evidence="4">PGG domain-containing protein</fullName>
    </recommendedName>
</protein>
<dbReference type="InterPro" id="IPR036770">
    <property type="entry name" value="Ankyrin_rpt-contain_sf"/>
</dbReference>
<keyword evidence="3" id="KW-1133">Transmembrane helix</keyword>
<feature type="transmembrane region" description="Helical" evidence="3">
    <location>
        <begin position="427"/>
        <end position="452"/>
    </location>
</feature>
<feature type="region of interest" description="Disordered" evidence="2">
    <location>
        <begin position="531"/>
        <end position="559"/>
    </location>
</feature>
<gene>
    <name evidence="5" type="ORF">FNV43_RR02341</name>
</gene>
<evidence type="ECO:0000256" key="3">
    <source>
        <dbReference type="SAM" id="Phobius"/>
    </source>
</evidence>
<comment type="caution">
    <text evidence="5">The sequence shown here is derived from an EMBL/GenBank/DDBJ whole genome shotgun (WGS) entry which is preliminary data.</text>
</comment>
<dbReference type="GO" id="GO:0016020">
    <property type="term" value="C:membrane"/>
    <property type="evidence" value="ECO:0007669"/>
    <property type="project" value="TreeGrafter"/>
</dbReference>
<dbReference type="PROSITE" id="PS50088">
    <property type="entry name" value="ANK_REPEAT"/>
    <property type="match status" value="1"/>
</dbReference>
<sequence length="871" mass="98132">MEHHDHSQNSSELSQEEIDNLFENAMKGHWSAVVEAYSKGPKFQMARITSMEGTVLHIAVSEDETEVALALLEKIVGDESESVVTVVNKRGDTALHLAAEMGNVIVCQKLAERNPNLITIRNLSGETPLYLAVFHGKEKAFLCLHHLCKEKHHSFRKSLAFQIIHYYPQLANSINEDGLSPLHILASKPNAFKSSSRLGLFDRIIYHCLAVEELKKETQRDEETNSHTAGAKKSKRCPENYETCMNFFRLLGVLLQTLTERQENDKWKLPFRSCLDQLWHSLPQAKGRKEGKNTIDEENSYAKGSFGQGGTPGASSSAVRLHSKDEIKESFVAKSSRLNCEGTAGASSSVMKLQPIDPIEAWSDSNSSRSKRGNLPVVMLFKFLFQDQSEPCSYCLHLTVTNCKVTNGRGMDQYERQDKDHFFPPNYASFVLFFKLVIKAFLVILGVGFWRIRKIQQKKQRHTWANQVMNELVRRTSLYKYDNTGQNPQKTLGKIYGEESEVPNPTLLDEAPASIQDNNVGNNSLASIPKYYQNGIDQNGPGTEKVDKETTKKGKDGTHEIDKKETPILIAARMGVTEMVEKILDEFPVAIQDMNYDNKNVILLAIENRQPHVYNLLLRRKMVKESVFRQLDNHGNSALHLAATFGAYRPWLIPGGALQMQWEIKWYKFVKNSMPPNFFVRCNKKGQTPKEVFINTHKPLIKDGSEWLTKTSESCSVVAALIATVAFATSATVPGGVNEESGTPTLEDKPAFNAFAISSLVALCSSVTAVVFFLSILTSRYQEKDFAKDLPRKLLLGLTALFTSIASMLISFCAGHIFVLEDRLRYVAYPLYAATCLPITFFLFAQLSLYFDLMWAIFRKVPQRSYKVHAH</sequence>
<organism evidence="5 6">
    <name type="scientific">Rhamnella rubrinervis</name>
    <dbReference type="NCBI Taxonomy" id="2594499"/>
    <lineage>
        <taxon>Eukaryota</taxon>
        <taxon>Viridiplantae</taxon>
        <taxon>Streptophyta</taxon>
        <taxon>Embryophyta</taxon>
        <taxon>Tracheophyta</taxon>
        <taxon>Spermatophyta</taxon>
        <taxon>Magnoliopsida</taxon>
        <taxon>eudicotyledons</taxon>
        <taxon>Gunneridae</taxon>
        <taxon>Pentapetalae</taxon>
        <taxon>rosids</taxon>
        <taxon>fabids</taxon>
        <taxon>Rosales</taxon>
        <taxon>Rhamnaceae</taxon>
        <taxon>rhamnoid group</taxon>
        <taxon>Rhamneae</taxon>
        <taxon>Rhamnella</taxon>
    </lineage>
</organism>
<feature type="transmembrane region" description="Helical" evidence="3">
    <location>
        <begin position="794"/>
        <end position="819"/>
    </location>
</feature>
<evidence type="ECO:0000259" key="4">
    <source>
        <dbReference type="Pfam" id="PF13962"/>
    </source>
</evidence>
<dbReference type="AlphaFoldDB" id="A0A8K0HSX6"/>
<feature type="transmembrane region" description="Helical" evidence="3">
    <location>
        <begin position="754"/>
        <end position="774"/>
    </location>
</feature>
<feature type="transmembrane region" description="Helical" evidence="3">
    <location>
        <begin position="831"/>
        <end position="858"/>
    </location>
</feature>
<dbReference type="InterPro" id="IPR002110">
    <property type="entry name" value="Ankyrin_rpt"/>
</dbReference>
<dbReference type="Proteomes" id="UP000796880">
    <property type="component" value="Unassembled WGS sequence"/>
</dbReference>
<feature type="repeat" description="ANK" evidence="1">
    <location>
        <begin position="90"/>
        <end position="122"/>
    </location>
</feature>
<evidence type="ECO:0000313" key="5">
    <source>
        <dbReference type="EMBL" id="KAF3457683.1"/>
    </source>
</evidence>
<keyword evidence="3" id="KW-0812">Transmembrane</keyword>
<dbReference type="SMART" id="SM00248">
    <property type="entry name" value="ANK"/>
    <property type="match status" value="6"/>
</dbReference>
<feature type="compositionally biased region" description="Basic and acidic residues" evidence="2">
    <location>
        <begin position="544"/>
        <end position="559"/>
    </location>
</feature>
<dbReference type="EMBL" id="VOIH02000001">
    <property type="protein sequence ID" value="KAF3457683.1"/>
    <property type="molecule type" value="Genomic_DNA"/>
</dbReference>
<dbReference type="OrthoDB" id="1868897at2759"/>
<dbReference type="Gene3D" id="1.25.40.20">
    <property type="entry name" value="Ankyrin repeat-containing domain"/>
    <property type="match status" value="2"/>
</dbReference>
<evidence type="ECO:0000313" key="6">
    <source>
        <dbReference type="Proteomes" id="UP000796880"/>
    </source>
</evidence>
<reference evidence="5" key="1">
    <citation type="submission" date="2020-03" db="EMBL/GenBank/DDBJ databases">
        <title>A high-quality chromosome-level genome assembly of a woody plant with both climbing and erect habits, Rhamnella rubrinervis.</title>
        <authorList>
            <person name="Lu Z."/>
            <person name="Yang Y."/>
            <person name="Zhu X."/>
            <person name="Sun Y."/>
        </authorList>
    </citation>
    <scope>NUCLEOTIDE SEQUENCE</scope>
    <source>
        <strain evidence="5">BYM</strain>
        <tissue evidence="5">Leaf</tissue>
    </source>
</reference>
<dbReference type="PANTHER" id="PTHR24177:SF470">
    <property type="entry name" value="ANKYRIN REPEAT PROTEIN"/>
    <property type="match status" value="1"/>
</dbReference>
<evidence type="ECO:0000256" key="1">
    <source>
        <dbReference type="PROSITE-ProRule" id="PRU00023"/>
    </source>
</evidence>
<dbReference type="PANTHER" id="PTHR24177">
    <property type="entry name" value="CASKIN"/>
    <property type="match status" value="1"/>
</dbReference>
<dbReference type="InterPro" id="IPR026961">
    <property type="entry name" value="PGG_dom"/>
</dbReference>
<keyword evidence="1" id="KW-0040">ANK repeat</keyword>
<dbReference type="Pfam" id="PF12796">
    <property type="entry name" value="Ank_2"/>
    <property type="match status" value="1"/>
</dbReference>
<dbReference type="Pfam" id="PF13962">
    <property type="entry name" value="PGG"/>
    <property type="match status" value="1"/>
</dbReference>
<feature type="transmembrane region" description="Helical" evidence="3">
    <location>
        <begin position="715"/>
        <end position="734"/>
    </location>
</feature>
<dbReference type="SUPFAM" id="SSF48403">
    <property type="entry name" value="Ankyrin repeat"/>
    <property type="match status" value="2"/>
</dbReference>
<feature type="domain" description="PGG" evidence="4">
    <location>
        <begin position="706"/>
        <end position="818"/>
    </location>
</feature>
<feature type="region of interest" description="Disordered" evidence="2">
    <location>
        <begin position="299"/>
        <end position="320"/>
    </location>
</feature>
<name>A0A8K0HSX6_9ROSA</name>
<keyword evidence="3" id="KW-0472">Membrane</keyword>
<evidence type="ECO:0000256" key="2">
    <source>
        <dbReference type="SAM" id="MobiDB-lite"/>
    </source>
</evidence>
<dbReference type="PROSITE" id="PS50297">
    <property type="entry name" value="ANK_REP_REGION"/>
    <property type="match status" value="1"/>
</dbReference>
<accession>A0A8K0HSX6</accession>
<keyword evidence="6" id="KW-1185">Reference proteome</keyword>